<feature type="domain" description="C2H2-type" evidence="2">
    <location>
        <begin position="117"/>
        <end position="139"/>
    </location>
</feature>
<dbReference type="Ensembl" id="ENSAMXT00000047274.1">
    <property type="protein sequence ID" value="ENSAMXP00000030590.1"/>
    <property type="gene ID" value="ENSAMXG00000040757.1"/>
</dbReference>
<reference evidence="3" key="4">
    <citation type="submission" date="2025-09" db="UniProtKB">
        <authorList>
            <consortium name="Ensembl"/>
        </authorList>
    </citation>
    <scope>IDENTIFICATION</scope>
</reference>
<dbReference type="InterPro" id="IPR013087">
    <property type="entry name" value="Znf_C2H2_type"/>
</dbReference>
<dbReference type="GeneTree" id="ENSGT00940000156888"/>
<dbReference type="AlphaFoldDB" id="A0A3B1IM03"/>
<evidence type="ECO:0000256" key="1">
    <source>
        <dbReference type="SAM" id="MobiDB-lite"/>
    </source>
</evidence>
<evidence type="ECO:0000313" key="4">
    <source>
        <dbReference type="Proteomes" id="UP000018467"/>
    </source>
</evidence>
<dbReference type="SUPFAM" id="SSF57667">
    <property type="entry name" value="beta-beta-alpha zinc fingers"/>
    <property type="match status" value="4"/>
</dbReference>
<name>A0A3B1IM03_ASTMX</name>
<dbReference type="SMART" id="SM00355">
    <property type="entry name" value="ZnF_C2H2"/>
    <property type="match status" value="4"/>
</dbReference>
<dbReference type="PROSITE" id="PS00028">
    <property type="entry name" value="ZINC_FINGER_C2H2_1"/>
    <property type="match status" value="1"/>
</dbReference>
<dbReference type="PANTHER" id="PTHR46742">
    <property type="entry name" value="LYSINE-RICH COILED-COIL PROTEIN 1"/>
    <property type="match status" value="1"/>
</dbReference>
<dbReference type="STRING" id="7994.ENSAMXP00000030590"/>
<feature type="compositionally biased region" description="Basic and acidic residues" evidence="1">
    <location>
        <begin position="502"/>
        <end position="512"/>
    </location>
</feature>
<dbReference type="Pfam" id="PF12874">
    <property type="entry name" value="zf-met"/>
    <property type="match status" value="4"/>
</dbReference>
<feature type="compositionally biased region" description="Basic and acidic residues" evidence="1">
    <location>
        <begin position="544"/>
        <end position="573"/>
    </location>
</feature>
<feature type="compositionally biased region" description="Basic and acidic residues" evidence="1">
    <location>
        <begin position="609"/>
        <end position="625"/>
    </location>
</feature>
<feature type="compositionally biased region" description="Basic residues" evidence="1">
    <location>
        <begin position="445"/>
        <end position="460"/>
    </location>
</feature>
<dbReference type="PANTHER" id="PTHR46742:SF2">
    <property type="entry name" value="ZINC FINGER MATRIN-TYPE PROTEIN 1"/>
    <property type="match status" value="1"/>
</dbReference>
<dbReference type="Proteomes" id="UP000018467">
    <property type="component" value="Unassembled WGS sequence"/>
</dbReference>
<proteinExistence type="predicted"/>
<feature type="region of interest" description="Disordered" evidence="1">
    <location>
        <begin position="307"/>
        <end position="632"/>
    </location>
</feature>
<accession>A0A3B1IM03</accession>
<feature type="compositionally biased region" description="Low complexity" evidence="1">
    <location>
        <begin position="405"/>
        <end position="440"/>
    </location>
</feature>
<feature type="compositionally biased region" description="Basic residues" evidence="1">
    <location>
        <begin position="599"/>
        <end position="608"/>
    </location>
</feature>
<dbReference type="GO" id="GO:0003676">
    <property type="term" value="F:nucleic acid binding"/>
    <property type="evidence" value="ECO:0007669"/>
    <property type="project" value="InterPro"/>
</dbReference>
<dbReference type="Gene3D" id="3.30.160.60">
    <property type="entry name" value="Classic Zinc Finger"/>
    <property type="match status" value="4"/>
</dbReference>
<dbReference type="InParanoid" id="A0A3B1IM03"/>
<feature type="compositionally biased region" description="Pro residues" evidence="1">
    <location>
        <begin position="329"/>
        <end position="342"/>
    </location>
</feature>
<feature type="compositionally biased region" description="Acidic residues" evidence="1">
    <location>
        <begin position="316"/>
        <end position="328"/>
    </location>
</feature>
<keyword evidence="4" id="KW-1185">Reference proteome</keyword>
<feature type="compositionally biased region" description="Pro residues" evidence="1">
    <location>
        <begin position="349"/>
        <end position="359"/>
    </location>
</feature>
<sequence length="632" mass="71949">MSVLEGGVSCGVTLDVENNGTVYPDSVQTVQNTNAPSCDVEDTGNDNELLKGLLTDTFCQVCEAVLLFESQRVSHYEGKKHAQKVRLYLQTKKAERIMQSQANSSFQSINVNPEKFCELCNMVFSSPVVAKSHYEGKVHSKNMRKNDTTPTTADLKTTAVPVTVPVAPREGAIESKADQELKDSPDSPPQEVNLNDPDKYCKLCTASFNNPVMAQQHYSGRKHQRNQARQEMLGKLSSESETANTLTCPVCCVTLSSVETYEAHMQGNKHFVKEKKTVGLCKSQKKVYDSFQDELADYIQVQKSRGLEPKAKAEEELNDSESLGEEPEMPPPSSRLPPPPPHLSALPSFRPPQWRPPFQPQTGLFGYRGRFPTHLMQHQWGQGYPPHPPPLIPGLTGRSFRRGRSPSSFSSSSSYSDSSSSYSSSTSRSRSSSSDSGSDSSSDRRRQRTRKRKERMMKRRREQDDDSNKDERRRSSKRRRRGREDKEEEEEGHTNKAKREKKVGFEKDEDKERRKRKEKRHRGGDSSEEDEHGTKRRLGKKNRREKEVRYGKRRREEDKEVAREEGEEQREGVQIKGVQSTAGEPTEERTELRGEEKSKRKKEKKKAKGKTDEGDKRTEEEKLWDETILGIF</sequence>
<dbReference type="InterPro" id="IPR003604">
    <property type="entry name" value="Matrin/U1-like-C_Znf_C2H2"/>
</dbReference>
<organism evidence="3 4">
    <name type="scientific">Astyanax mexicanus</name>
    <name type="common">Blind cave fish</name>
    <name type="synonym">Astyanax fasciatus mexicanus</name>
    <dbReference type="NCBI Taxonomy" id="7994"/>
    <lineage>
        <taxon>Eukaryota</taxon>
        <taxon>Metazoa</taxon>
        <taxon>Chordata</taxon>
        <taxon>Craniata</taxon>
        <taxon>Vertebrata</taxon>
        <taxon>Euteleostomi</taxon>
        <taxon>Actinopterygii</taxon>
        <taxon>Neopterygii</taxon>
        <taxon>Teleostei</taxon>
        <taxon>Ostariophysi</taxon>
        <taxon>Characiformes</taxon>
        <taxon>Characoidei</taxon>
        <taxon>Acestrorhamphidae</taxon>
        <taxon>Acestrorhamphinae</taxon>
        <taxon>Astyanax</taxon>
    </lineage>
</organism>
<reference evidence="4" key="2">
    <citation type="journal article" date="2014" name="Nat. Commun.">
        <title>The cavefish genome reveals candidate genes for eye loss.</title>
        <authorList>
            <person name="McGaugh S.E."/>
            <person name="Gross J.B."/>
            <person name="Aken B."/>
            <person name="Blin M."/>
            <person name="Borowsky R."/>
            <person name="Chalopin D."/>
            <person name="Hinaux H."/>
            <person name="Jeffery W.R."/>
            <person name="Keene A."/>
            <person name="Ma L."/>
            <person name="Minx P."/>
            <person name="Murphy D."/>
            <person name="O'Quin K.E."/>
            <person name="Retaux S."/>
            <person name="Rohner N."/>
            <person name="Searle S.M."/>
            <person name="Stahl B.A."/>
            <person name="Tabin C."/>
            <person name="Volff J.N."/>
            <person name="Yoshizawa M."/>
            <person name="Warren W.C."/>
        </authorList>
    </citation>
    <scope>NUCLEOTIDE SEQUENCE [LARGE SCALE GENOMIC DNA]</scope>
    <source>
        <strain evidence="4">female</strain>
    </source>
</reference>
<dbReference type="SMART" id="SM00451">
    <property type="entry name" value="ZnF_U1"/>
    <property type="match status" value="4"/>
</dbReference>
<evidence type="ECO:0000259" key="2">
    <source>
        <dbReference type="PROSITE" id="PS00028"/>
    </source>
</evidence>
<reference evidence="4" key="1">
    <citation type="submission" date="2013-03" db="EMBL/GenBank/DDBJ databases">
        <authorList>
            <person name="Jeffery W."/>
            <person name="Warren W."/>
            <person name="Wilson R.K."/>
        </authorList>
    </citation>
    <scope>NUCLEOTIDE SEQUENCE</scope>
    <source>
        <strain evidence="4">female</strain>
    </source>
</reference>
<feature type="compositionally biased region" description="Basic residues" evidence="1">
    <location>
        <begin position="513"/>
        <end position="522"/>
    </location>
</feature>
<dbReference type="InterPro" id="IPR036236">
    <property type="entry name" value="Znf_C2H2_sf"/>
</dbReference>
<reference evidence="3" key="3">
    <citation type="submission" date="2025-08" db="UniProtKB">
        <authorList>
            <consortium name="Ensembl"/>
        </authorList>
    </citation>
    <scope>IDENTIFICATION</scope>
</reference>
<evidence type="ECO:0000313" key="3">
    <source>
        <dbReference type="Ensembl" id="ENSAMXP00000030590.1"/>
    </source>
</evidence>
<feature type="compositionally biased region" description="Basic and acidic residues" evidence="1">
    <location>
        <begin position="171"/>
        <end position="185"/>
    </location>
</feature>
<feature type="region of interest" description="Disordered" evidence="1">
    <location>
        <begin position="169"/>
        <end position="195"/>
    </location>
</feature>
<dbReference type="Bgee" id="ENSAMXG00000040757">
    <property type="expression patterns" value="Expressed in muscle tissue and 12 other cell types or tissues"/>
</dbReference>
<protein>
    <submittedName>
        <fullName evidence="3">Zinc finger matrin-type protein 1-like</fullName>
    </submittedName>
</protein>
<dbReference type="GO" id="GO:0008270">
    <property type="term" value="F:zinc ion binding"/>
    <property type="evidence" value="ECO:0007669"/>
    <property type="project" value="InterPro"/>
</dbReference>
<feature type="compositionally biased region" description="Basic and acidic residues" evidence="1">
    <location>
        <begin position="586"/>
        <end position="598"/>
    </location>
</feature>
<feature type="compositionally biased region" description="Basic residues" evidence="1">
    <location>
        <begin position="534"/>
        <end position="543"/>
    </location>
</feature>